<dbReference type="AlphaFoldDB" id="A0AB39ID38"/>
<sequence>MMRYQPLLLLCAALMLSACAARTPTSACTSVSCRPDPDGRQMVIWWQTDMRPGAADFTLVSVP</sequence>
<protein>
    <submittedName>
        <fullName evidence="2">HrpT family type III secretion system protein</fullName>
    </submittedName>
</protein>
<accession>A0AB39ID38</accession>
<feature type="signal peptide" evidence="1">
    <location>
        <begin position="1"/>
        <end position="20"/>
    </location>
</feature>
<reference evidence="2" key="1">
    <citation type="submission" date="2024-07" db="EMBL/GenBank/DDBJ databases">
        <authorList>
            <person name="Pedron J."/>
        </authorList>
    </citation>
    <scope>NUCLEOTIDE SEQUENCE</scope>
    <source>
        <strain evidence="2">A642-S2-A17</strain>
    </source>
</reference>
<evidence type="ECO:0000256" key="1">
    <source>
        <dbReference type="SAM" id="SignalP"/>
    </source>
</evidence>
<dbReference type="RefSeq" id="WP_016942321.1">
    <property type="nucleotide sequence ID" value="NZ_CP162411.1"/>
</dbReference>
<gene>
    <name evidence="2" type="primary">hrpT</name>
    <name evidence="2" type="ORF">LF923_0011560</name>
</gene>
<dbReference type="InterPro" id="IPR048207">
    <property type="entry name" value="HprT-like"/>
</dbReference>
<organism evidence="2">
    <name type="scientific">Dickeya oryzae</name>
    <dbReference type="NCBI Taxonomy" id="1240404"/>
    <lineage>
        <taxon>Bacteria</taxon>
        <taxon>Pseudomonadati</taxon>
        <taxon>Pseudomonadota</taxon>
        <taxon>Gammaproteobacteria</taxon>
        <taxon>Enterobacterales</taxon>
        <taxon>Pectobacteriaceae</taxon>
        <taxon>Dickeya</taxon>
    </lineage>
</organism>
<dbReference type="PROSITE" id="PS51257">
    <property type="entry name" value="PROKAR_LIPOPROTEIN"/>
    <property type="match status" value="1"/>
</dbReference>
<dbReference type="EMBL" id="CP162411">
    <property type="protein sequence ID" value="XDL12863.1"/>
    <property type="molecule type" value="Genomic_DNA"/>
</dbReference>
<evidence type="ECO:0000313" key="2">
    <source>
        <dbReference type="EMBL" id="XDL12863.1"/>
    </source>
</evidence>
<name>A0AB39ID38_9GAMM</name>
<feature type="chain" id="PRO_5044267269" evidence="1">
    <location>
        <begin position="21"/>
        <end position="63"/>
    </location>
</feature>
<dbReference type="NCBIfam" id="NF041532">
    <property type="entry name" value="HprT"/>
    <property type="match status" value="1"/>
</dbReference>
<proteinExistence type="predicted"/>
<keyword evidence="1" id="KW-0732">Signal</keyword>